<proteinExistence type="predicted"/>
<sequence>VDDAVNTYKALTKDAKVLPGAGAVEIELARQIESFGEKCAGLEQYAIKKFAYALETLPKCIAENAGMDVSN</sequence>
<evidence type="ECO:0000256" key="3">
    <source>
        <dbReference type="ARBA" id="ARBA00023186"/>
    </source>
</evidence>
<keyword evidence="5" id="KW-1185">Reference proteome</keyword>
<dbReference type="Gene3D" id="3.30.260.10">
    <property type="entry name" value="TCP-1-like chaperonin intermediate domain"/>
    <property type="match status" value="1"/>
</dbReference>
<dbReference type="Proteomes" id="UP000270094">
    <property type="component" value="Unassembled WGS sequence"/>
</dbReference>
<dbReference type="Pfam" id="PF00118">
    <property type="entry name" value="Cpn60_TCP1"/>
    <property type="match status" value="1"/>
</dbReference>
<name>A0A3P7JF24_STRVU</name>
<dbReference type="InterPro" id="IPR027413">
    <property type="entry name" value="GROEL-like_equatorial_sf"/>
</dbReference>
<evidence type="ECO:0000313" key="4">
    <source>
        <dbReference type="EMBL" id="VDM84261.1"/>
    </source>
</evidence>
<evidence type="ECO:0008006" key="6">
    <source>
        <dbReference type="Google" id="ProtNLM"/>
    </source>
</evidence>
<dbReference type="SUPFAM" id="SSF48592">
    <property type="entry name" value="GroEL equatorial domain-like"/>
    <property type="match status" value="1"/>
</dbReference>
<dbReference type="InterPro" id="IPR002423">
    <property type="entry name" value="Cpn60/GroEL/TCP-1"/>
</dbReference>
<dbReference type="GO" id="GO:0140662">
    <property type="term" value="F:ATP-dependent protein folding chaperone"/>
    <property type="evidence" value="ECO:0007669"/>
    <property type="project" value="InterPro"/>
</dbReference>
<dbReference type="AlphaFoldDB" id="A0A3P7JF24"/>
<dbReference type="GO" id="GO:0005524">
    <property type="term" value="F:ATP binding"/>
    <property type="evidence" value="ECO:0007669"/>
    <property type="project" value="UniProtKB-KW"/>
</dbReference>
<evidence type="ECO:0000313" key="5">
    <source>
        <dbReference type="Proteomes" id="UP000270094"/>
    </source>
</evidence>
<keyword evidence="2" id="KW-0067">ATP-binding</keyword>
<reference evidence="4 5" key="1">
    <citation type="submission" date="2018-11" db="EMBL/GenBank/DDBJ databases">
        <authorList>
            <consortium name="Pathogen Informatics"/>
        </authorList>
    </citation>
    <scope>NUCLEOTIDE SEQUENCE [LARGE SCALE GENOMIC DNA]</scope>
</reference>
<evidence type="ECO:0000256" key="1">
    <source>
        <dbReference type="ARBA" id="ARBA00022741"/>
    </source>
</evidence>
<keyword evidence="1" id="KW-0547">Nucleotide-binding</keyword>
<protein>
    <recommendedName>
        <fullName evidence="6">T-complex protein 1 subunit eta</fullName>
    </recommendedName>
</protein>
<dbReference type="InterPro" id="IPR027410">
    <property type="entry name" value="TCP-1-like_intermed_sf"/>
</dbReference>
<dbReference type="EMBL" id="UYYB01128827">
    <property type="protein sequence ID" value="VDM84261.1"/>
    <property type="molecule type" value="Genomic_DNA"/>
</dbReference>
<gene>
    <name evidence="4" type="ORF">SVUK_LOCUS19259</name>
</gene>
<keyword evidence="3" id="KW-0143">Chaperone</keyword>
<dbReference type="Gene3D" id="1.10.560.10">
    <property type="entry name" value="GroEL-like equatorial domain"/>
    <property type="match status" value="1"/>
</dbReference>
<organism evidence="4 5">
    <name type="scientific">Strongylus vulgaris</name>
    <name type="common">Blood worm</name>
    <dbReference type="NCBI Taxonomy" id="40348"/>
    <lineage>
        <taxon>Eukaryota</taxon>
        <taxon>Metazoa</taxon>
        <taxon>Ecdysozoa</taxon>
        <taxon>Nematoda</taxon>
        <taxon>Chromadorea</taxon>
        <taxon>Rhabditida</taxon>
        <taxon>Rhabditina</taxon>
        <taxon>Rhabditomorpha</taxon>
        <taxon>Strongyloidea</taxon>
        <taxon>Strongylidae</taxon>
        <taxon>Strongylus</taxon>
    </lineage>
</organism>
<dbReference type="PANTHER" id="PTHR11353">
    <property type="entry name" value="CHAPERONIN"/>
    <property type="match status" value="1"/>
</dbReference>
<evidence type="ECO:0000256" key="2">
    <source>
        <dbReference type="ARBA" id="ARBA00022840"/>
    </source>
</evidence>
<dbReference type="OrthoDB" id="1748577at2759"/>
<accession>A0A3P7JF24</accession>
<feature type="non-terminal residue" evidence="4">
    <location>
        <position position="1"/>
    </location>
</feature>
<dbReference type="InterPro" id="IPR017998">
    <property type="entry name" value="Chaperone_TCP-1"/>
</dbReference>